<name>A0A182K3Q6_9DIPT</name>
<evidence type="ECO:0000256" key="1">
    <source>
        <dbReference type="ARBA" id="ARBA00022670"/>
    </source>
</evidence>
<dbReference type="SMART" id="SM00020">
    <property type="entry name" value="Tryp_SPc"/>
    <property type="match status" value="1"/>
</dbReference>
<dbReference type="PANTHER" id="PTHR24276">
    <property type="entry name" value="POLYSERASE-RELATED"/>
    <property type="match status" value="1"/>
</dbReference>
<dbReference type="InterPro" id="IPR009003">
    <property type="entry name" value="Peptidase_S1_PA"/>
</dbReference>
<feature type="signal peptide" evidence="6">
    <location>
        <begin position="1"/>
        <end position="21"/>
    </location>
</feature>
<keyword evidence="6" id="KW-0732">Signal</keyword>
<proteinExistence type="inferred from homology"/>
<dbReference type="STRING" id="43041.A0A182K3Q6"/>
<dbReference type="Pfam" id="PF00089">
    <property type="entry name" value="Trypsin"/>
    <property type="match status" value="1"/>
</dbReference>
<keyword evidence="1" id="KW-0645">Protease</keyword>
<evidence type="ECO:0000259" key="7">
    <source>
        <dbReference type="PROSITE" id="PS50240"/>
    </source>
</evidence>
<evidence type="ECO:0000256" key="5">
    <source>
        <dbReference type="ARBA" id="ARBA00024195"/>
    </source>
</evidence>
<evidence type="ECO:0000256" key="6">
    <source>
        <dbReference type="SAM" id="SignalP"/>
    </source>
</evidence>
<sequence length="248" mass="26926">MKLTLVLLFVTTVQCLGSAEAKRLEIGGKDTGILLYPFMAAIELAKKLIGNGAIIAQRYVLTSASAVLEPHYSLYKVQVGADTFQGTGDWYEVLTIYKHPEFIGWDYNIALIHLKDRIAFGDTVQSIPIADTFTNNLEVLMLSYGTNEDNTMHLREAICTISTGEDCVKFLTGGLSKDIVLQGHGFCVHGTPGTEQGQWPTDAGAPIVAAGKLYGVFAFTEDEGRVNVGSVGTSVSSFLEWIYETMGV</sequence>
<dbReference type="Proteomes" id="UP000075881">
    <property type="component" value="Unassembled WGS sequence"/>
</dbReference>
<keyword evidence="9" id="KW-1185">Reference proteome</keyword>
<organism evidence="8 9">
    <name type="scientific">Anopheles christyi</name>
    <dbReference type="NCBI Taxonomy" id="43041"/>
    <lineage>
        <taxon>Eukaryota</taxon>
        <taxon>Metazoa</taxon>
        <taxon>Ecdysozoa</taxon>
        <taxon>Arthropoda</taxon>
        <taxon>Hexapoda</taxon>
        <taxon>Insecta</taxon>
        <taxon>Pterygota</taxon>
        <taxon>Neoptera</taxon>
        <taxon>Endopterygota</taxon>
        <taxon>Diptera</taxon>
        <taxon>Nematocera</taxon>
        <taxon>Culicoidea</taxon>
        <taxon>Culicidae</taxon>
        <taxon>Anophelinae</taxon>
        <taxon>Anopheles</taxon>
    </lineage>
</organism>
<feature type="domain" description="Peptidase S1" evidence="7">
    <location>
        <begin position="25"/>
        <end position="247"/>
    </location>
</feature>
<dbReference type="PROSITE" id="PS50240">
    <property type="entry name" value="TRYPSIN_DOM"/>
    <property type="match status" value="1"/>
</dbReference>
<reference evidence="9" key="1">
    <citation type="submission" date="2013-03" db="EMBL/GenBank/DDBJ databases">
        <title>The Genome Sequence of Anopheles christyi ACHKN1017.</title>
        <authorList>
            <consortium name="The Broad Institute Genomics Platform"/>
            <person name="Neafsey D.E."/>
            <person name="Besansky N."/>
            <person name="Walker B."/>
            <person name="Young S.K."/>
            <person name="Zeng Q."/>
            <person name="Gargeya S."/>
            <person name="Fitzgerald M."/>
            <person name="Haas B."/>
            <person name="Abouelleil A."/>
            <person name="Allen A.W."/>
            <person name="Alvarado L."/>
            <person name="Arachchi H.M."/>
            <person name="Berlin A.M."/>
            <person name="Chapman S.B."/>
            <person name="Gainer-Dewar J."/>
            <person name="Goldberg J."/>
            <person name="Griggs A."/>
            <person name="Gujja S."/>
            <person name="Hansen M."/>
            <person name="Howarth C."/>
            <person name="Imamovic A."/>
            <person name="Ireland A."/>
            <person name="Larimer J."/>
            <person name="McCowan C."/>
            <person name="Murphy C."/>
            <person name="Pearson M."/>
            <person name="Poon T.W."/>
            <person name="Priest M."/>
            <person name="Roberts A."/>
            <person name="Saif S."/>
            <person name="Shea T."/>
            <person name="Sisk P."/>
            <person name="Sykes S."/>
            <person name="Wortman J."/>
            <person name="Nusbaum C."/>
            <person name="Birren B."/>
        </authorList>
    </citation>
    <scope>NUCLEOTIDE SEQUENCE [LARGE SCALE GENOMIC DNA]</scope>
    <source>
        <strain evidence="9">ACHKN1017</strain>
    </source>
</reference>
<protein>
    <recommendedName>
        <fullName evidence="7">Peptidase S1 domain-containing protein</fullName>
    </recommendedName>
</protein>
<dbReference type="Gene3D" id="2.40.10.10">
    <property type="entry name" value="Trypsin-like serine proteases"/>
    <property type="match status" value="1"/>
</dbReference>
<keyword evidence="3" id="KW-0720">Serine protease</keyword>
<feature type="chain" id="PRO_5008125091" description="Peptidase S1 domain-containing protein" evidence="6">
    <location>
        <begin position="22"/>
        <end position="248"/>
    </location>
</feature>
<dbReference type="PANTHER" id="PTHR24276:SF96">
    <property type="entry name" value="PEPTIDASE S1 DOMAIN-CONTAINING PROTEIN"/>
    <property type="match status" value="1"/>
</dbReference>
<dbReference type="InterPro" id="IPR050430">
    <property type="entry name" value="Peptidase_S1"/>
</dbReference>
<dbReference type="VEuPathDB" id="VectorBase:ACHR005391"/>
<evidence type="ECO:0000256" key="4">
    <source>
        <dbReference type="ARBA" id="ARBA00023157"/>
    </source>
</evidence>
<dbReference type="SUPFAM" id="SSF50494">
    <property type="entry name" value="Trypsin-like serine proteases"/>
    <property type="match status" value="1"/>
</dbReference>
<evidence type="ECO:0000313" key="8">
    <source>
        <dbReference type="EnsemblMetazoa" id="ACHR005391-PA"/>
    </source>
</evidence>
<evidence type="ECO:0000256" key="2">
    <source>
        <dbReference type="ARBA" id="ARBA00022801"/>
    </source>
</evidence>
<comment type="similarity">
    <text evidence="5">Belongs to the peptidase S1 family. CLIP subfamily.</text>
</comment>
<dbReference type="InterPro" id="IPR001254">
    <property type="entry name" value="Trypsin_dom"/>
</dbReference>
<dbReference type="InterPro" id="IPR043504">
    <property type="entry name" value="Peptidase_S1_PA_chymotrypsin"/>
</dbReference>
<evidence type="ECO:0000313" key="9">
    <source>
        <dbReference type="Proteomes" id="UP000075881"/>
    </source>
</evidence>
<dbReference type="GO" id="GO:0006508">
    <property type="term" value="P:proteolysis"/>
    <property type="evidence" value="ECO:0007669"/>
    <property type="project" value="UniProtKB-KW"/>
</dbReference>
<keyword evidence="4" id="KW-1015">Disulfide bond</keyword>
<evidence type="ECO:0000256" key="3">
    <source>
        <dbReference type="ARBA" id="ARBA00022825"/>
    </source>
</evidence>
<dbReference type="GO" id="GO:0004252">
    <property type="term" value="F:serine-type endopeptidase activity"/>
    <property type="evidence" value="ECO:0007669"/>
    <property type="project" value="InterPro"/>
</dbReference>
<dbReference type="EnsemblMetazoa" id="ACHR005391-RA">
    <property type="protein sequence ID" value="ACHR005391-PA"/>
    <property type="gene ID" value="ACHR005391"/>
</dbReference>
<keyword evidence="2" id="KW-0378">Hydrolase</keyword>
<reference evidence="8" key="2">
    <citation type="submission" date="2020-05" db="UniProtKB">
        <authorList>
            <consortium name="EnsemblMetazoa"/>
        </authorList>
    </citation>
    <scope>IDENTIFICATION</scope>
    <source>
        <strain evidence="8">ACHKN1017</strain>
    </source>
</reference>
<dbReference type="AlphaFoldDB" id="A0A182K3Q6"/>
<accession>A0A182K3Q6</accession>